<reference evidence="4 5" key="1">
    <citation type="submission" date="2017-11" db="EMBL/GenBank/DDBJ databases">
        <title>The genome of Rhizophagus clarus HR1 reveals common genetic basis of auxotrophy among arbuscular mycorrhizal fungi.</title>
        <authorList>
            <person name="Kobayashi Y."/>
        </authorList>
    </citation>
    <scope>NUCLEOTIDE SEQUENCE [LARGE SCALE GENOMIC DNA]</scope>
    <source>
        <strain evidence="4 5">HR1</strain>
    </source>
</reference>
<dbReference type="EMBL" id="BEXD01001496">
    <property type="protein sequence ID" value="GBB94380.1"/>
    <property type="molecule type" value="Genomic_DNA"/>
</dbReference>
<comment type="caution">
    <text evidence="4">The sequence shown here is derived from an EMBL/GenBank/DDBJ whole genome shotgun (WGS) entry which is preliminary data.</text>
</comment>
<evidence type="ECO:0000313" key="5">
    <source>
        <dbReference type="Proteomes" id="UP000247702"/>
    </source>
</evidence>
<organism evidence="4 5">
    <name type="scientific">Rhizophagus clarus</name>
    <dbReference type="NCBI Taxonomy" id="94130"/>
    <lineage>
        <taxon>Eukaryota</taxon>
        <taxon>Fungi</taxon>
        <taxon>Fungi incertae sedis</taxon>
        <taxon>Mucoromycota</taxon>
        <taxon>Glomeromycotina</taxon>
        <taxon>Glomeromycetes</taxon>
        <taxon>Glomerales</taxon>
        <taxon>Glomeraceae</taxon>
        <taxon>Rhizophagus</taxon>
    </lineage>
</organism>
<dbReference type="PROSITE" id="PS50089">
    <property type="entry name" value="ZF_RING_2"/>
    <property type="match status" value="1"/>
</dbReference>
<dbReference type="Proteomes" id="UP000247702">
    <property type="component" value="Unassembled WGS sequence"/>
</dbReference>
<feature type="domain" description="RING-type" evidence="3">
    <location>
        <begin position="92"/>
        <end position="141"/>
    </location>
</feature>
<keyword evidence="1" id="KW-0479">Metal-binding</keyword>
<keyword evidence="1" id="KW-0863">Zinc-finger</keyword>
<dbReference type="AlphaFoldDB" id="A0A2Z6QWJ8"/>
<feature type="region of interest" description="Disordered" evidence="2">
    <location>
        <begin position="29"/>
        <end position="62"/>
    </location>
</feature>
<feature type="compositionally biased region" description="Polar residues" evidence="2">
    <location>
        <begin position="39"/>
        <end position="62"/>
    </location>
</feature>
<keyword evidence="5" id="KW-1185">Reference proteome</keyword>
<evidence type="ECO:0000259" key="3">
    <source>
        <dbReference type="PROSITE" id="PS50089"/>
    </source>
</evidence>
<dbReference type="SUPFAM" id="SSF57850">
    <property type="entry name" value="RING/U-box"/>
    <property type="match status" value="1"/>
</dbReference>
<keyword evidence="1" id="KW-0862">Zinc</keyword>
<dbReference type="Gene3D" id="3.30.40.10">
    <property type="entry name" value="Zinc/RING finger domain, C3HC4 (zinc finger)"/>
    <property type="match status" value="1"/>
</dbReference>
<protein>
    <recommendedName>
        <fullName evidence="3">RING-type domain-containing protein</fullName>
    </recommendedName>
</protein>
<evidence type="ECO:0000256" key="2">
    <source>
        <dbReference type="SAM" id="MobiDB-lite"/>
    </source>
</evidence>
<name>A0A2Z6QWJ8_9GLOM</name>
<gene>
    <name evidence="4" type="ORF">RclHR1_23440003</name>
</gene>
<evidence type="ECO:0000256" key="1">
    <source>
        <dbReference type="PROSITE-ProRule" id="PRU00175"/>
    </source>
</evidence>
<dbReference type="Pfam" id="PF13639">
    <property type="entry name" value="zf-RING_2"/>
    <property type="match status" value="1"/>
</dbReference>
<dbReference type="SMART" id="SM00184">
    <property type="entry name" value="RING"/>
    <property type="match status" value="1"/>
</dbReference>
<dbReference type="GO" id="GO:0008270">
    <property type="term" value="F:zinc ion binding"/>
    <property type="evidence" value="ECO:0007669"/>
    <property type="project" value="UniProtKB-KW"/>
</dbReference>
<dbReference type="InterPro" id="IPR001841">
    <property type="entry name" value="Znf_RING"/>
</dbReference>
<evidence type="ECO:0000313" key="4">
    <source>
        <dbReference type="EMBL" id="GBB94380.1"/>
    </source>
</evidence>
<dbReference type="InterPro" id="IPR013083">
    <property type="entry name" value="Znf_RING/FYVE/PHD"/>
</dbReference>
<accession>A0A2Z6QWJ8</accession>
<sequence length="183" mass="20759">MIGCFSHMDSYSKSYWGEKNESRKVYDYSSESRDIKASEPSSTTIASEPSTSTSEIQTDTSEPSQLEVLALNYLRNQEISAIPSRIPKLNPCSICQRVILKFRFQSFVVLGCEHLFHRQCLENYIMQAETDPFTLTCPSCNITIELTREEAVLASGKYHLQKKQTGTGQGDEALMTEFARLYE</sequence>
<proteinExistence type="predicted"/>